<dbReference type="Gene3D" id="3.90.180.10">
    <property type="entry name" value="Medium-chain alcohol dehydrogenases, catalytic domain"/>
    <property type="match status" value="2"/>
</dbReference>
<dbReference type="OrthoDB" id="10257049at2759"/>
<evidence type="ECO:0000256" key="1">
    <source>
        <dbReference type="ARBA" id="ARBA00005179"/>
    </source>
</evidence>
<dbReference type="GO" id="GO:0016491">
    <property type="term" value="F:oxidoreductase activity"/>
    <property type="evidence" value="ECO:0007669"/>
    <property type="project" value="InterPro"/>
</dbReference>
<evidence type="ECO:0000313" key="3">
    <source>
        <dbReference type="EMBL" id="OAA62783.1"/>
    </source>
</evidence>
<keyword evidence="4" id="KW-1185">Reference proteome</keyword>
<dbReference type="InterPro" id="IPR020843">
    <property type="entry name" value="ER"/>
</dbReference>
<dbReference type="InterPro" id="IPR013154">
    <property type="entry name" value="ADH-like_N"/>
</dbReference>
<evidence type="ECO:0000313" key="4">
    <source>
        <dbReference type="Proteomes" id="UP000076874"/>
    </source>
</evidence>
<dbReference type="STRING" id="1081102.A0A167VMD5"/>
<evidence type="ECO:0000259" key="2">
    <source>
        <dbReference type="SMART" id="SM00829"/>
    </source>
</evidence>
<name>A0A167VMD5_9HYPO</name>
<feature type="domain" description="Enoyl reductase (ER)" evidence="2">
    <location>
        <begin position="11"/>
        <end position="270"/>
    </location>
</feature>
<organism evidence="3 4">
    <name type="scientific">Niveomyces insectorum RCEF 264</name>
    <dbReference type="NCBI Taxonomy" id="1081102"/>
    <lineage>
        <taxon>Eukaryota</taxon>
        <taxon>Fungi</taxon>
        <taxon>Dikarya</taxon>
        <taxon>Ascomycota</taxon>
        <taxon>Pezizomycotina</taxon>
        <taxon>Sordariomycetes</taxon>
        <taxon>Hypocreomycetidae</taxon>
        <taxon>Hypocreales</taxon>
        <taxon>Cordycipitaceae</taxon>
        <taxon>Niveomyces</taxon>
    </lineage>
</organism>
<sequence>MKAVQISKFVENLGDLVVSDVPPPTPAAGQVLVRVKAAGVNFVDTLYARGQHQNNRRHVRPPFTLGLEFAGVVVSSSPAPPPSPSSSPPTFQPGDRVYGAVLGAYAELIAVDASQLRLLPAAVPSFAAAAGLAATAPVAYGALVVLAATAGRGVDVVFDPVGAVGASLGCLAHGGRILVAGFAARDAATLEQVAMNRVLLKQATIIGYRYGESLRRDPAENARIWAALAPWIADGSVQPVVYDRAYRGLDAVKTALQDITDRKVWGKAVVLVDDDEAGEADTAKL</sequence>
<dbReference type="SUPFAM" id="SSF50129">
    <property type="entry name" value="GroES-like"/>
    <property type="match status" value="1"/>
</dbReference>
<dbReference type="PANTHER" id="PTHR43677">
    <property type="entry name" value="SHORT-CHAIN DEHYDROGENASE/REDUCTASE"/>
    <property type="match status" value="1"/>
</dbReference>
<dbReference type="PANTHER" id="PTHR43677:SF4">
    <property type="entry name" value="QUINONE OXIDOREDUCTASE-LIKE PROTEIN 2"/>
    <property type="match status" value="1"/>
</dbReference>
<comment type="pathway">
    <text evidence="1">Secondary metabolite biosynthesis.</text>
</comment>
<proteinExistence type="predicted"/>
<dbReference type="EMBL" id="AZHD01000006">
    <property type="protein sequence ID" value="OAA62783.1"/>
    <property type="molecule type" value="Genomic_DNA"/>
</dbReference>
<comment type="caution">
    <text evidence="3">The sequence shown here is derived from an EMBL/GenBank/DDBJ whole genome shotgun (WGS) entry which is preliminary data.</text>
</comment>
<dbReference type="InterPro" id="IPR036291">
    <property type="entry name" value="NAD(P)-bd_dom_sf"/>
</dbReference>
<reference evidence="3 4" key="1">
    <citation type="journal article" date="2016" name="Genome Biol. Evol.">
        <title>Divergent and convergent evolution of fungal pathogenicity.</title>
        <authorList>
            <person name="Shang Y."/>
            <person name="Xiao G."/>
            <person name="Zheng P."/>
            <person name="Cen K."/>
            <person name="Zhan S."/>
            <person name="Wang C."/>
        </authorList>
    </citation>
    <scope>NUCLEOTIDE SEQUENCE [LARGE SCALE GENOMIC DNA]</scope>
    <source>
        <strain evidence="3 4">RCEF 264</strain>
    </source>
</reference>
<protein>
    <submittedName>
        <fullName evidence="3">Quinone oxidoreductase</fullName>
    </submittedName>
</protein>
<dbReference type="AlphaFoldDB" id="A0A167VMD5"/>
<accession>A0A167VMD5</accession>
<dbReference type="InterPro" id="IPR011032">
    <property type="entry name" value="GroES-like_sf"/>
</dbReference>
<dbReference type="Pfam" id="PF08240">
    <property type="entry name" value="ADH_N"/>
    <property type="match status" value="1"/>
</dbReference>
<dbReference type="SMART" id="SM00829">
    <property type="entry name" value="PKS_ER"/>
    <property type="match status" value="1"/>
</dbReference>
<dbReference type="InterPro" id="IPR051397">
    <property type="entry name" value="Zn-ADH-like_protein"/>
</dbReference>
<gene>
    <name evidence="3" type="ORF">SPI_04323</name>
</gene>
<dbReference type="Pfam" id="PF13602">
    <property type="entry name" value="ADH_zinc_N_2"/>
    <property type="match status" value="1"/>
</dbReference>
<dbReference type="Proteomes" id="UP000076874">
    <property type="component" value="Unassembled WGS sequence"/>
</dbReference>
<dbReference type="SUPFAM" id="SSF51735">
    <property type="entry name" value="NAD(P)-binding Rossmann-fold domains"/>
    <property type="match status" value="1"/>
</dbReference>
<dbReference type="GO" id="GO:0005739">
    <property type="term" value="C:mitochondrion"/>
    <property type="evidence" value="ECO:0007669"/>
    <property type="project" value="TreeGrafter"/>
</dbReference>